<dbReference type="Gene3D" id="3.10.580.10">
    <property type="entry name" value="CBS-domain"/>
    <property type="match status" value="2"/>
</dbReference>
<dbReference type="AlphaFoldDB" id="A0A563VJF0"/>
<protein>
    <submittedName>
        <fullName evidence="4">Putative signal-transduction protein containing cAMP-binding and CBS domains</fullName>
    </submittedName>
</protein>
<organism evidence="4 5">
    <name type="scientific">Hyella patelloides LEGE 07179</name>
    <dbReference type="NCBI Taxonomy" id="945734"/>
    <lineage>
        <taxon>Bacteria</taxon>
        <taxon>Bacillati</taxon>
        <taxon>Cyanobacteriota</taxon>
        <taxon>Cyanophyceae</taxon>
        <taxon>Pleurocapsales</taxon>
        <taxon>Hyellaceae</taxon>
        <taxon>Hyella</taxon>
    </lineage>
</organism>
<keyword evidence="5" id="KW-1185">Reference proteome</keyword>
<feature type="domain" description="CBS" evidence="3">
    <location>
        <begin position="166"/>
        <end position="227"/>
    </location>
</feature>
<dbReference type="PROSITE" id="PS51371">
    <property type="entry name" value="CBS"/>
    <property type="match status" value="4"/>
</dbReference>
<dbReference type="SUPFAM" id="SSF54631">
    <property type="entry name" value="CBS-domain pair"/>
    <property type="match status" value="2"/>
</dbReference>
<keyword evidence="1 2" id="KW-0129">CBS domain</keyword>
<dbReference type="SMART" id="SM00116">
    <property type="entry name" value="CBS"/>
    <property type="match status" value="4"/>
</dbReference>
<accession>A0A563VJF0</accession>
<evidence type="ECO:0000313" key="5">
    <source>
        <dbReference type="Proteomes" id="UP000320055"/>
    </source>
</evidence>
<dbReference type="CDD" id="cd04620">
    <property type="entry name" value="CBS_two-component_sensor_histidine_kinase_repeat1"/>
    <property type="match status" value="1"/>
</dbReference>
<evidence type="ECO:0000313" key="4">
    <source>
        <dbReference type="EMBL" id="VEP11539.1"/>
    </source>
</evidence>
<dbReference type="Pfam" id="PF00571">
    <property type="entry name" value="CBS"/>
    <property type="match status" value="4"/>
</dbReference>
<dbReference type="RefSeq" id="WP_144869138.1">
    <property type="nucleotide sequence ID" value="NZ_LR213865.1"/>
</dbReference>
<dbReference type="Proteomes" id="UP000320055">
    <property type="component" value="Unassembled WGS sequence"/>
</dbReference>
<dbReference type="EMBL" id="CAACVJ010000012">
    <property type="protein sequence ID" value="VEP11539.1"/>
    <property type="molecule type" value="Genomic_DNA"/>
</dbReference>
<evidence type="ECO:0000259" key="3">
    <source>
        <dbReference type="PROSITE" id="PS51371"/>
    </source>
</evidence>
<feature type="domain" description="CBS" evidence="3">
    <location>
        <begin position="236"/>
        <end position="293"/>
    </location>
</feature>
<dbReference type="InterPro" id="IPR000644">
    <property type="entry name" value="CBS_dom"/>
</dbReference>
<reference evidence="4 5" key="1">
    <citation type="submission" date="2019-01" db="EMBL/GenBank/DDBJ databases">
        <authorList>
            <person name="Brito A."/>
        </authorList>
    </citation>
    <scope>NUCLEOTIDE SEQUENCE [LARGE SCALE GENOMIC DNA]</scope>
    <source>
        <strain evidence="4">1</strain>
    </source>
</reference>
<feature type="domain" description="CBS" evidence="3">
    <location>
        <begin position="17"/>
        <end position="90"/>
    </location>
</feature>
<feature type="domain" description="CBS" evidence="3">
    <location>
        <begin position="99"/>
        <end position="159"/>
    </location>
</feature>
<name>A0A563VJF0_9CYAN</name>
<dbReference type="InterPro" id="IPR046342">
    <property type="entry name" value="CBS_dom_sf"/>
</dbReference>
<sequence>MQFNNSFFAAPDLETTIDRQPLLISPETTLQNAIALMSQIGGSNCNLEKDNQDSTATKPSSCALVTEGAEIKGILTERDIVKLTASAIAFKNVTVAEVMTSPVVTLKENNFQDIFAALFLFRRYRIRHLPLVDDDDRLIGVISPETIRHAMRPANLLKLRRVADVMSKNIITADVTTSVLKLAQLMTENRVSCIIITQEDIEENIIIPTGIITERDIMQFQFLELNLSQIMAEEVMSSPLLLLSPEDSLLTAHQEMAKKRVRRLVVSWNWGRGLGIITQTSLLKIFDPMEMYSVIESLQRTVQQLENENRQLIKKTKDNN</sequence>
<proteinExistence type="predicted"/>
<dbReference type="OrthoDB" id="415806at2"/>
<dbReference type="InterPro" id="IPR051257">
    <property type="entry name" value="Diverse_CBS-Domain"/>
</dbReference>
<gene>
    <name evidence="4" type="ORF">H1P_1090005</name>
</gene>
<dbReference type="PANTHER" id="PTHR43080">
    <property type="entry name" value="CBS DOMAIN-CONTAINING PROTEIN CBSX3, MITOCHONDRIAL"/>
    <property type="match status" value="1"/>
</dbReference>
<evidence type="ECO:0000256" key="1">
    <source>
        <dbReference type="ARBA" id="ARBA00023122"/>
    </source>
</evidence>
<dbReference type="PANTHER" id="PTHR43080:SF2">
    <property type="entry name" value="CBS DOMAIN-CONTAINING PROTEIN"/>
    <property type="match status" value="1"/>
</dbReference>
<evidence type="ECO:0000256" key="2">
    <source>
        <dbReference type="PROSITE-ProRule" id="PRU00703"/>
    </source>
</evidence>
<dbReference type="CDD" id="cd17774">
    <property type="entry name" value="CBS_two-component_sensor_histidine_kinase_repeat2"/>
    <property type="match status" value="1"/>
</dbReference>